<sequence>MTDKYTVAPEHTAVRVALWRALHVKIDPPPHIFTDEVGAALVDEKDWQNRQDMAPGFSKSMRASIVGRARFIEDLLKEEIKNGVTQYVILGAGLDTFAQRHPNIASHIQIFEVDQPGPQAWKKKRLLEKGFEIPESLHFVPVDFEAGESWWDRLLAAGFNPAKPAFVVSTGVSMYLTKETNLTTFQQIAKLAKGSTFATTFMLSLDLLPDQERSIMEFVMKKAAESGTPFNSLFSPEEILALARKAGFSESKYVSAQDIYNRYFSLRTDGLSAGTAEAFLVATT</sequence>
<dbReference type="Gene3D" id="3.40.50.150">
    <property type="entry name" value="Vaccinia Virus protein VP39"/>
    <property type="match status" value="1"/>
</dbReference>
<dbReference type="InterPro" id="IPR011610">
    <property type="entry name" value="SAM_mthyl_Trfase_ML2640-like"/>
</dbReference>
<dbReference type="EC" id="2.1.1.-" evidence="4"/>
<dbReference type="AlphaFoldDB" id="A0A150WUC3"/>
<dbReference type="NCBIfam" id="TIGR00027">
    <property type="entry name" value="mthyl_TIGR00027"/>
    <property type="match status" value="1"/>
</dbReference>
<dbReference type="InterPro" id="IPR029063">
    <property type="entry name" value="SAM-dependent_MTases_sf"/>
</dbReference>
<keyword evidence="4" id="KW-0949">S-adenosyl-L-methionine</keyword>
<comment type="similarity">
    <text evidence="1 4">Belongs to the UPF0677 family.</text>
</comment>
<name>A0A150WUC3_BDEBC</name>
<dbReference type="Pfam" id="PF04072">
    <property type="entry name" value="LCM"/>
    <property type="match status" value="1"/>
</dbReference>
<dbReference type="GO" id="GO:0032259">
    <property type="term" value="P:methylation"/>
    <property type="evidence" value="ECO:0007669"/>
    <property type="project" value="UniProtKB-KW"/>
</dbReference>
<evidence type="ECO:0000256" key="4">
    <source>
        <dbReference type="RuleBase" id="RU362030"/>
    </source>
</evidence>
<evidence type="ECO:0000313" key="6">
    <source>
        <dbReference type="Proteomes" id="UP000075391"/>
    </source>
</evidence>
<keyword evidence="2 4" id="KW-0489">Methyltransferase</keyword>
<evidence type="ECO:0000256" key="1">
    <source>
        <dbReference type="ARBA" id="ARBA00008138"/>
    </source>
</evidence>
<evidence type="ECO:0000313" key="5">
    <source>
        <dbReference type="EMBL" id="KYG70021.1"/>
    </source>
</evidence>
<keyword evidence="3 5" id="KW-0808">Transferase</keyword>
<proteinExistence type="inferred from homology"/>
<accession>A0A150WUC3</accession>
<evidence type="ECO:0000256" key="2">
    <source>
        <dbReference type="ARBA" id="ARBA00022603"/>
    </source>
</evidence>
<gene>
    <name evidence="5" type="ORF">AZI85_15120</name>
</gene>
<dbReference type="SUPFAM" id="SSF53335">
    <property type="entry name" value="S-adenosyl-L-methionine-dependent methyltransferases"/>
    <property type="match status" value="1"/>
</dbReference>
<dbReference type="GO" id="GO:0008168">
    <property type="term" value="F:methyltransferase activity"/>
    <property type="evidence" value="ECO:0007669"/>
    <property type="project" value="UniProtKB-UniRule"/>
</dbReference>
<dbReference type="OrthoDB" id="9806164at2"/>
<dbReference type="PANTHER" id="PTHR43619">
    <property type="entry name" value="S-ADENOSYL-L-METHIONINE-DEPENDENT METHYLTRANSFERASE YKTD-RELATED"/>
    <property type="match status" value="1"/>
</dbReference>
<evidence type="ECO:0000256" key="3">
    <source>
        <dbReference type="ARBA" id="ARBA00022679"/>
    </source>
</evidence>
<dbReference type="PANTHER" id="PTHR43619:SF2">
    <property type="entry name" value="S-ADENOSYL-L-METHIONINE-DEPENDENT METHYLTRANSFERASES SUPERFAMILY PROTEIN"/>
    <property type="match status" value="1"/>
</dbReference>
<organism evidence="5 6">
    <name type="scientific">Bdellovibrio bacteriovorus</name>
    <dbReference type="NCBI Taxonomy" id="959"/>
    <lineage>
        <taxon>Bacteria</taxon>
        <taxon>Pseudomonadati</taxon>
        <taxon>Bdellovibrionota</taxon>
        <taxon>Bdellovibrionia</taxon>
        <taxon>Bdellovibrionales</taxon>
        <taxon>Pseudobdellovibrionaceae</taxon>
        <taxon>Bdellovibrio</taxon>
    </lineage>
</organism>
<dbReference type="RefSeq" id="WP_063242938.1">
    <property type="nucleotide sequence ID" value="NZ_LUKF01000003.1"/>
</dbReference>
<protein>
    <recommendedName>
        <fullName evidence="4">S-adenosyl-L-methionine-dependent methyltransferase</fullName>
        <ecNumber evidence="4">2.1.1.-</ecNumber>
    </recommendedName>
</protein>
<dbReference type="Proteomes" id="UP000075391">
    <property type="component" value="Unassembled WGS sequence"/>
</dbReference>
<dbReference type="EMBL" id="LUKF01000003">
    <property type="protein sequence ID" value="KYG70021.1"/>
    <property type="molecule type" value="Genomic_DNA"/>
</dbReference>
<dbReference type="InterPro" id="IPR007213">
    <property type="entry name" value="Ppm1/Ppm2/Tcmp"/>
</dbReference>
<comment type="function">
    <text evidence="4">Exhibits S-adenosyl-L-methionine-dependent methyltransferase activity.</text>
</comment>
<comment type="caution">
    <text evidence="5">The sequence shown here is derived from an EMBL/GenBank/DDBJ whole genome shotgun (WGS) entry which is preliminary data.</text>
</comment>
<reference evidence="5 6" key="1">
    <citation type="submission" date="2016-03" db="EMBL/GenBank/DDBJ databases">
        <authorList>
            <person name="Ploux O."/>
        </authorList>
    </citation>
    <scope>NUCLEOTIDE SEQUENCE [LARGE SCALE GENOMIC DNA]</scope>
    <source>
        <strain evidence="5 6">BER2</strain>
    </source>
</reference>